<dbReference type="RefSeq" id="WP_121192080.1">
    <property type="nucleotide sequence ID" value="NZ_RBWV01000009.1"/>
</dbReference>
<dbReference type="Gene3D" id="3.20.20.10">
    <property type="entry name" value="Alanine racemase"/>
    <property type="match status" value="1"/>
</dbReference>
<dbReference type="Proteomes" id="UP000281955">
    <property type="component" value="Unassembled WGS sequence"/>
</dbReference>
<dbReference type="EMBL" id="RBWV01000009">
    <property type="protein sequence ID" value="RKS80391.1"/>
    <property type="molecule type" value="Genomic_DNA"/>
</dbReference>
<dbReference type="Pfam" id="PF01168">
    <property type="entry name" value="Ala_racemase_N"/>
    <property type="match status" value="1"/>
</dbReference>
<organism evidence="2 3">
    <name type="scientific">Motilibacter peucedani</name>
    <dbReference type="NCBI Taxonomy" id="598650"/>
    <lineage>
        <taxon>Bacteria</taxon>
        <taxon>Bacillati</taxon>
        <taxon>Actinomycetota</taxon>
        <taxon>Actinomycetes</taxon>
        <taxon>Motilibacterales</taxon>
        <taxon>Motilibacteraceae</taxon>
        <taxon>Motilibacter</taxon>
    </lineage>
</organism>
<dbReference type="InterPro" id="IPR009006">
    <property type="entry name" value="Ala_racemase/Decarboxylase_C"/>
</dbReference>
<feature type="domain" description="Alanine racemase N-terminal" evidence="1">
    <location>
        <begin position="7"/>
        <end position="130"/>
    </location>
</feature>
<reference evidence="2 3" key="1">
    <citation type="submission" date="2018-10" db="EMBL/GenBank/DDBJ databases">
        <title>Genomic Encyclopedia of Archaeal and Bacterial Type Strains, Phase II (KMG-II): from individual species to whole genera.</title>
        <authorList>
            <person name="Goeker M."/>
        </authorList>
    </citation>
    <scope>NUCLEOTIDE SEQUENCE [LARGE SCALE GENOMIC DNA]</scope>
    <source>
        <strain evidence="2 3">RP-AC37</strain>
    </source>
</reference>
<protein>
    <submittedName>
        <fullName evidence="2">Alanine racemase-like protein</fullName>
    </submittedName>
</protein>
<comment type="caution">
    <text evidence="2">The sequence shown here is derived from an EMBL/GenBank/DDBJ whole genome shotgun (WGS) entry which is preliminary data.</text>
</comment>
<dbReference type="Gene3D" id="2.40.37.10">
    <property type="entry name" value="Lyase, Ornithine Decarboxylase, Chain A, domain 1"/>
    <property type="match status" value="1"/>
</dbReference>
<dbReference type="AlphaFoldDB" id="A0A420XUI4"/>
<dbReference type="SUPFAM" id="SSF51419">
    <property type="entry name" value="PLP-binding barrel"/>
    <property type="match status" value="1"/>
</dbReference>
<sequence>MALTLDVDADAWRAHLARVLERNPGLVPVIKGNGYGFGLTRLAAEASRLGVDTIAVGVRREVDVVRPYFSGDIHVLEPWHPRLAGDQVGESDPKIVRTLAHPEAVAIFSGTNYRAVVELRTSMRRHGLLQAPHAGRLRSLGWSLHLPLVGDPVEESREILKAHGITEGTVWLSHVQGDKLKALQKSVRSVKLRPRIGTALWLGDRKTFRARATVLDVHDVSRGDRVGYRQNHMLRNGYLIVVSGGTSHGIGLEAPKSVAGAIPRGKVFAAGALAAGGLSLSPFTIDGKHRWFAEPPHMQVSLVVLHEDETPPAIGDEVPVDVRMTTATFDRVTGF</sequence>
<dbReference type="OrthoDB" id="2986620at2"/>
<name>A0A420XUI4_9ACTN</name>
<accession>A0A420XUI4</accession>
<dbReference type="GO" id="GO:0003824">
    <property type="term" value="F:catalytic activity"/>
    <property type="evidence" value="ECO:0007669"/>
    <property type="project" value="InterPro"/>
</dbReference>
<dbReference type="InterPro" id="IPR001608">
    <property type="entry name" value="Ala_racemase_N"/>
</dbReference>
<dbReference type="InterPro" id="IPR029066">
    <property type="entry name" value="PLP-binding_barrel"/>
</dbReference>
<evidence type="ECO:0000313" key="3">
    <source>
        <dbReference type="Proteomes" id="UP000281955"/>
    </source>
</evidence>
<evidence type="ECO:0000313" key="2">
    <source>
        <dbReference type="EMBL" id="RKS80391.1"/>
    </source>
</evidence>
<proteinExistence type="predicted"/>
<keyword evidence="3" id="KW-1185">Reference proteome</keyword>
<dbReference type="InParanoid" id="A0A420XUI4"/>
<gene>
    <name evidence="2" type="ORF">CLV35_0822</name>
</gene>
<evidence type="ECO:0000259" key="1">
    <source>
        <dbReference type="Pfam" id="PF01168"/>
    </source>
</evidence>